<sequence length="103" mass="12253">MVIVHDFNRKQYSVAGDCRKKSKKLKISFYRLKETFFNQYKNEQKERMKESLTVQCPTTDVKDLVSNFTLIFHRDVKDLVSNFTLIFHRVSPGEIDHILENIL</sequence>
<keyword evidence="2" id="KW-1185">Reference proteome</keyword>
<gene>
    <name evidence="1" type="ORF">ACAOBT_LOCUS10232</name>
</gene>
<dbReference type="Proteomes" id="UP001152888">
    <property type="component" value="Unassembled WGS sequence"/>
</dbReference>
<protein>
    <submittedName>
        <fullName evidence="1">Uncharacterized protein</fullName>
    </submittedName>
</protein>
<dbReference type="EMBL" id="CAKOFQ010006803">
    <property type="protein sequence ID" value="CAH1972848.1"/>
    <property type="molecule type" value="Genomic_DNA"/>
</dbReference>
<evidence type="ECO:0000313" key="2">
    <source>
        <dbReference type="Proteomes" id="UP001152888"/>
    </source>
</evidence>
<name>A0A9P0KHI6_ACAOB</name>
<organism evidence="1 2">
    <name type="scientific">Acanthoscelides obtectus</name>
    <name type="common">Bean weevil</name>
    <name type="synonym">Bruchus obtectus</name>
    <dbReference type="NCBI Taxonomy" id="200917"/>
    <lineage>
        <taxon>Eukaryota</taxon>
        <taxon>Metazoa</taxon>
        <taxon>Ecdysozoa</taxon>
        <taxon>Arthropoda</taxon>
        <taxon>Hexapoda</taxon>
        <taxon>Insecta</taxon>
        <taxon>Pterygota</taxon>
        <taxon>Neoptera</taxon>
        <taxon>Endopterygota</taxon>
        <taxon>Coleoptera</taxon>
        <taxon>Polyphaga</taxon>
        <taxon>Cucujiformia</taxon>
        <taxon>Chrysomeloidea</taxon>
        <taxon>Chrysomelidae</taxon>
        <taxon>Bruchinae</taxon>
        <taxon>Bruchini</taxon>
        <taxon>Acanthoscelides</taxon>
    </lineage>
</organism>
<accession>A0A9P0KHI6</accession>
<proteinExistence type="predicted"/>
<evidence type="ECO:0000313" key="1">
    <source>
        <dbReference type="EMBL" id="CAH1972848.1"/>
    </source>
</evidence>
<dbReference type="AlphaFoldDB" id="A0A9P0KHI6"/>
<comment type="caution">
    <text evidence="1">The sequence shown here is derived from an EMBL/GenBank/DDBJ whole genome shotgun (WGS) entry which is preliminary data.</text>
</comment>
<reference evidence="1" key="1">
    <citation type="submission" date="2022-03" db="EMBL/GenBank/DDBJ databases">
        <authorList>
            <person name="Sayadi A."/>
        </authorList>
    </citation>
    <scope>NUCLEOTIDE SEQUENCE</scope>
</reference>